<dbReference type="GO" id="GO:0008760">
    <property type="term" value="F:UDP-N-acetylglucosamine 1-carboxyvinyltransferase activity"/>
    <property type="evidence" value="ECO:0007669"/>
    <property type="project" value="UniProtKB-UniRule"/>
</dbReference>
<evidence type="ECO:0000256" key="4">
    <source>
        <dbReference type="ARBA" id="ARBA00022618"/>
    </source>
</evidence>
<dbReference type="KEGG" id="aber:BSR55_17425"/>
<evidence type="ECO:0000313" key="14">
    <source>
        <dbReference type="EMBL" id="UUN98648.1"/>
    </source>
</evidence>
<dbReference type="SUPFAM" id="SSF55205">
    <property type="entry name" value="EPT/RTPC-like"/>
    <property type="match status" value="1"/>
</dbReference>
<comment type="catalytic activity">
    <reaction evidence="12 13">
        <text>phosphoenolpyruvate + UDP-N-acetyl-alpha-D-glucosamine = UDP-N-acetyl-3-O-(1-carboxyvinyl)-alpha-D-glucosamine + phosphate</text>
        <dbReference type="Rhea" id="RHEA:18681"/>
        <dbReference type="ChEBI" id="CHEBI:43474"/>
        <dbReference type="ChEBI" id="CHEBI:57705"/>
        <dbReference type="ChEBI" id="CHEBI:58702"/>
        <dbReference type="ChEBI" id="CHEBI:68483"/>
        <dbReference type="EC" id="2.5.1.7"/>
    </reaction>
</comment>
<evidence type="ECO:0000256" key="13">
    <source>
        <dbReference type="HAMAP-Rule" id="MF_00111"/>
    </source>
</evidence>
<dbReference type="HAMAP" id="MF_00111">
    <property type="entry name" value="MurA"/>
    <property type="match status" value="1"/>
</dbReference>
<keyword evidence="9 13" id="KW-0961">Cell wall biogenesis/degradation</keyword>
<sequence length="421" mass="44900">MDKFVIQGGVKLEGEVRISGAKNAALPLLAAMILADTPITLRNVPNLKDVRTLVKLIGGLGVTMSYEGETVIADTSTLDNQFAPYELVKTMRASILVLGPLLARYGSAKVSLPGGCAIGSRPVDQHLKALEALGAQIEVEAGYVHAKVDGRLKGGEVIFDMVTVGGTENILTAAVLADGVTTIRNAAREPEITDLAQMLIKMGAKIEGLDTDTLVVTGVESLHGCEYSVVADRIETGSYLAAAAITGGKVKTTHTDPNLLESVLDKFEEMGAEVTRGEDWIELDMMGKRPKAVSFRTLPHPEFPTDMQAQIMAVNAIGRGFATISETIFENRFMHVPELARMGANIQVEGNDAIVTGVEKLSAAPVMATDLRASFSLVLAALAAEGETIVDRIYHIDRGYENIEAKLQGLGAQIKRVSETS</sequence>
<dbReference type="FunFam" id="3.65.10.10:FF:000001">
    <property type="entry name" value="UDP-N-acetylglucosamine 1-carboxyvinyltransferase"/>
    <property type="match status" value="1"/>
</dbReference>
<dbReference type="PROSITE" id="PS50088">
    <property type="entry name" value="ANK_REPEAT"/>
    <property type="match status" value="1"/>
</dbReference>
<evidence type="ECO:0000256" key="10">
    <source>
        <dbReference type="ARBA" id="ARBA00023317"/>
    </source>
</evidence>
<comment type="similarity">
    <text evidence="11 13">Belongs to the EPSP synthase family. MurA subfamily.</text>
</comment>
<feature type="binding site" evidence="13">
    <location>
        <position position="92"/>
    </location>
    <ligand>
        <name>UDP-N-acetyl-alpha-D-glucosamine</name>
        <dbReference type="ChEBI" id="CHEBI:57705"/>
    </ligand>
</feature>
<dbReference type="STRING" id="106648.GCA_000753985_02766"/>
<evidence type="ECO:0000256" key="9">
    <source>
        <dbReference type="ARBA" id="ARBA00023316"/>
    </source>
</evidence>
<dbReference type="GO" id="GO:0005737">
    <property type="term" value="C:cytoplasm"/>
    <property type="evidence" value="ECO:0007669"/>
    <property type="project" value="UniProtKB-SubCell"/>
</dbReference>
<dbReference type="Gene3D" id="3.65.10.10">
    <property type="entry name" value="Enolpyruvate transferase domain"/>
    <property type="match status" value="2"/>
</dbReference>
<feature type="binding site" evidence="13">
    <location>
        <position position="306"/>
    </location>
    <ligand>
        <name>UDP-N-acetyl-alpha-D-glucosamine</name>
        <dbReference type="ChEBI" id="CHEBI:57705"/>
    </ligand>
</feature>
<dbReference type="EC" id="2.5.1.7" evidence="13"/>
<dbReference type="RefSeq" id="WP_004830086.1">
    <property type="nucleotide sequence ID" value="NZ_BBLJ01000011.1"/>
</dbReference>
<dbReference type="eggNOG" id="COG0766">
    <property type="taxonomic scope" value="Bacteria"/>
</dbReference>
<evidence type="ECO:0000256" key="11">
    <source>
        <dbReference type="ARBA" id="ARBA00038367"/>
    </source>
</evidence>
<name>A0A0A8TKI0_ACIBZ</name>
<dbReference type="InterPro" id="IPR001986">
    <property type="entry name" value="Enolpyruvate_Tfrase_dom"/>
</dbReference>
<dbReference type="InterPro" id="IPR013792">
    <property type="entry name" value="RNA3'P_cycl/enolpyr_Trfase_a/b"/>
</dbReference>
<feature type="binding site" evidence="13">
    <location>
        <begin position="22"/>
        <end position="23"/>
    </location>
    <ligand>
        <name>phosphoenolpyruvate</name>
        <dbReference type="ChEBI" id="CHEBI:58702"/>
    </ligand>
</feature>
<dbReference type="GeneID" id="69463965"/>
<dbReference type="InterPro" id="IPR036968">
    <property type="entry name" value="Enolpyruvate_Tfrase_sf"/>
</dbReference>
<keyword evidence="7 13" id="KW-0573">Peptidoglycan synthesis</keyword>
<evidence type="ECO:0000256" key="6">
    <source>
        <dbReference type="ARBA" id="ARBA00022960"/>
    </source>
</evidence>
<protein>
    <recommendedName>
        <fullName evidence="13">UDP-N-acetylglucosamine 1-carboxyvinyltransferase</fullName>
        <ecNumber evidence="13">2.5.1.7</ecNumber>
    </recommendedName>
    <alternativeName>
        <fullName evidence="13">Enoylpyruvate transferase</fullName>
    </alternativeName>
    <alternativeName>
        <fullName evidence="13">UDP-N-acetylglucosamine enolpyruvyl transferase</fullName>
        <shortName evidence="13">EPT</shortName>
    </alternativeName>
</protein>
<keyword evidence="3 13" id="KW-0963">Cytoplasm</keyword>
<dbReference type="AlphaFoldDB" id="A0A0A8TKI0"/>
<keyword evidence="10 13" id="KW-0670">Pyruvate</keyword>
<evidence type="ECO:0000256" key="12">
    <source>
        <dbReference type="ARBA" id="ARBA00047527"/>
    </source>
</evidence>
<dbReference type="FunFam" id="3.65.10.10:FF:000002">
    <property type="entry name" value="UDP-N-acetylglucosamine 1-carboxyvinyltransferase"/>
    <property type="match status" value="1"/>
</dbReference>
<reference evidence="14" key="1">
    <citation type="submission" date="2022-02" db="EMBL/GenBank/DDBJ databases">
        <title>Characterization of Tn125 harboring carbapenem-resistant Acinetobacter bereziniae clinical isolates.</title>
        <authorList>
            <person name="Wong N.-K."/>
            <person name="Pan Q."/>
        </authorList>
    </citation>
    <scope>NUCLEOTIDE SEQUENCE</scope>
    <source>
        <strain evidence="14">GD03393</strain>
    </source>
</reference>
<comment type="caution">
    <text evidence="13">Lacks conserved residue(s) required for the propagation of feature annotation.</text>
</comment>
<dbReference type="NCBIfam" id="NF006873">
    <property type="entry name" value="PRK09369.1"/>
    <property type="match status" value="1"/>
</dbReference>
<feature type="modified residue" description="2-(S-cysteinyl)pyruvic acid O-phosphothioketal" evidence="13">
    <location>
        <position position="116"/>
    </location>
</feature>
<feature type="active site" description="Proton donor" evidence="13">
    <location>
        <position position="116"/>
    </location>
</feature>
<dbReference type="Pfam" id="PF00275">
    <property type="entry name" value="EPSP_synthase"/>
    <property type="match status" value="1"/>
</dbReference>
<evidence type="ECO:0000313" key="15">
    <source>
        <dbReference type="Proteomes" id="UP000644140"/>
    </source>
</evidence>
<feature type="binding site" evidence="13">
    <location>
        <position position="328"/>
    </location>
    <ligand>
        <name>UDP-N-acetyl-alpha-D-glucosamine</name>
        <dbReference type="ChEBI" id="CHEBI:57705"/>
    </ligand>
</feature>
<dbReference type="GO" id="GO:0009252">
    <property type="term" value="P:peptidoglycan biosynthetic process"/>
    <property type="evidence" value="ECO:0007669"/>
    <property type="project" value="UniProtKB-UniRule"/>
</dbReference>
<dbReference type="InterPro" id="IPR002110">
    <property type="entry name" value="Ankyrin_rpt"/>
</dbReference>
<evidence type="ECO:0000256" key="5">
    <source>
        <dbReference type="ARBA" id="ARBA00022679"/>
    </source>
</evidence>
<dbReference type="Proteomes" id="UP000644140">
    <property type="component" value="Chromosome"/>
</dbReference>
<proteinExistence type="inferred from homology"/>
<dbReference type="InterPro" id="IPR050068">
    <property type="entry name" value="MurA_subfamily"/>
</dbReference>
<gene>
    <name evidence="13 14" type="primary">murA</name>
    <name evidence="14" type="ORF">I9054_004120</name>
</gene>
<feature type="binding site" evidence="13">
    <location>
        <begin position="121"/>
        <end position="125"/>
    </location>
    <ligand>
        <name>UDP-N-acetyl-alpha-D-glucosamine</name>
        <dbReference type="ChEBI" id="CHEBI:57705"/>
    </ligand>
</feature>
<keyword evidence="6 13" id="KW-0133">Cell shape</keyword>
<dbReference type="GO" id="GO:0008360">
    <property type="term" value="P:regulation of cell shape"/>
    <property type="evidence" value="ECO:0007669"/>
    <property type="project" value="UniProtKB-KW"/>
</dbReference>
<comment type="subcellular location">
    <subcellularLocation>
        <location evidence="1 13">Cytoplasm</location>
    </subcellularLocation>
</comment>
<dbReference type="EMBL" id="CP092085">
    <property type="protein sequence ID" value="UUN98648.1"/>
    <property type="molecule type" value="Genomic_DNA"/>
</dbReference>
<dbReference type="InterPro" id="IPR005750">
    <property type="entry name" value="UDP_GlcNAc_COvinyl_MurA"/>
</dbReference>
<comment type="pathway">
    <text evidence="2 13">Cell wall biogenesis; peptidoglycan biosynthesis.</text>
</comment>
<keyword evidence="8 13" id="KW-0131">Cell cycle</keyword>
<keyword evidence="4 13" id="KW-0132">Cell division</keyword>
<dbReference type="NCBIfam" id="TIGR01072">
    <property type="entry name" value="murA"/>
    <property type="match status" value="1"/>
</dbReference>
<dbReference type="PANTHER" id="PTHR43783">
    <property type="entry name" value="UDP-N-ACETYLGLUCOSAMINE 1-CARBOXYVINYLTRANSFERASE"/>
    <property type="match status" value="1"/>
</dbReference>
<accession>A0A0A8TKI0</accession>
<dbReference type="CDD" id="cd01555">
    <property type="entry name" value="UdpNAET"/>
    <property type="match status" value="1"/>
</dbReference>
<evidence type="ECO:0000256" key="2">
    <source>
        <dbReference type="ARBA" id="ARBA00004752"/>
    </source>
</evidence>
<evidence type="ECO:0000256" key="7">
    <source>
        <dbReference type="ARBA" id="ARBA00022984"/>
    </source>
</evidence>
<dbReference type="GO" id="GO:0019277">
    <property type="term" value="P:UDP-N-acetylgalactosamine biosynthetic process"/>
    <property type="evidence" value="ECO:0007669"/>
    <property type="project" value="InterPro"/>
</dbReference>
<dbReference type="GO" id="GO:0071555">
    <property type="term" value="P:cell wall organization"/>
    <property type="evidence" value="ECO:0007669"/>
    <property type="project" value="UniProtKB-KW"/>
</dbReference>
<evidence type="ECO:0000256" key="8">
    <source>
        <dbReference type="ARBA" id="ARBA00023306"/>
    </source>
</evidence>
<dbReference type="GO" id="GO:0051301">
    <property type="term" value="P:cell division"/>
    <property type="evidence" value="ECO:0007669"/>
    <property type="project" value="UniProtKB-KW"/>
</dbReference>
<evidence type="ECO:0000256" key="1">
    <source>
        <dbReference type="ARBA" id="ARBA00004496"/>
    </source>
</evidence>
<dbReference type="PANTHER" id="PTHR43783:SF1">
    <property type="entry name" value="UDP-N-ACETYLGLUCOSAMINE 1-CARBOXYVINYLTRANSFERASE"/>
    <property type="match status" value="1"/>
</dbReference>
<keyword evidence="5 13" id="KW-0808">Transferase</keyword>
<organism evidence="14 15">
    <name type="scientific">Acinetobacter bereziniae</name>
    <name type="common">Acinetobacter genomosp. 10</name>
    <dbReference type="NCBI Taxonomy" id="106648"/>
    <lineage>
        <taxon>Bacteria</taxon>
        <taxon>Pseudomonadati</taxon>
        <taxon>Pseudomonadota</taxon>
        <taxon>Gammaproteobacteria</taxon>
        <taxon>Moraxellales</taxon>
        <taxon>Moraxellaceae</taxon>
        <taxon>Acinetobacter</taxon>
    </lineage>
</organism>
<evidence type="ECO:0000256" key="3">
    <source>
        <dbReference type="ARBA" id="ARBA00022490"/>
    </source>
</evidence>
<comment type="function">
    <text evidence="13">Cell wall formation. Adds enolpyruvyl to UDP-N-acetylglucosamine.</text>
</comment>